<feature type="region of interest" description="Disordered" evidence="1">
    <location>
        <begin position="28"/>
        <end position="51"/>
    </location>
</feature>
<reference evidence="3" key="1">
    <citation type="journal article" date="2016" name="Genome Biol. Evol.">
        <title>Comparative 'omics' of the Fusarium fujikuroi species complex highlights differences in genetic potential and metabolite synthesis.</title>
        <authorList>
            <person name="Niehaus E.-M."/>
            <person name="Muensterkoetter M."/>
            <person name="Proctor R.H."/>
            <person name="Brown D.W."/>
            <person name="Sharon A."/>
            <person name="Idan Y."/>
            <person name="Oren-Young L."/>
            <person name="Sieber C.M."/>
            <person name="Novak O."/>
            <person name="Pencik A."/>
            <person name="Tarkowska D."/>
            <person name="Hromadova K."/>
            <person name="Freeman S."/>
            <person name="Maymon M."/>
            <person name="Elazar M."/>
            <person name="Youssef S.A."/>
            <person name="El-Shabrawy E.S.M."/>
            <person name="Shalaby A.B.A."/>
            <person name="Houterman P."/>
            <person name="Brock N.L."/>
            <person name="Burkhardt I."/>
            <person name="Tsavkelova E.A."/>
            <person name="Dickschat J.S."/>
            <person name="Galuszka P."/>
            <person name="Gueldener U."/>
            <person name="Tudzynski B."/>
        </authorList>
    </citation>
    <scope>NUCLEOTIDE SEQUENCE [LARGE SCALE GENOMIC DNA]</scope>
    <source>
        <strain evidence="3">ET1</strain>
    </source>
</reference>
<proteinExistence type="predicted"/>
<sequence length="51" mass="5725">MEFRACLSLHAVLTDISTAAVPSLPVVPPKVTQPQEQRHTIDTDYQVSRYN</sequence>
<dbReference type="AlphaFoldDB" id="A0A1L7VTV0"/>
<gene>
    <name evidence="2" type="ORF">FPRO_07763</name>
</gene>
<name>A0A1L7VTV0_FUSPR</name>
<protein>
    <submittedName>
        <fullName evidence="2">Uncharacterized protein</fullName>
    </submittedName>
</protein>
<accession>A0A1L7VTV0</accession>
<evidence type="ECO:0000313" key="3">
    <source>
        <dbReference type="Proteomes" id="UP000183971"/>
    </source>
</evidence>
<dbReference type="Proteomes" id="UP000183971">
    <property type="component" value="Unassembled WGS sequence"/>
</dbReference>
<evidence type="ECO:0000313" key="2">
    <source>
        <dbReference type="EMBL" id="CZR43320.1"/>
    </source>
</evidence>
<dbReference type="VEuPathDB" id="FungiDB:FPRO_07763"/>
<organism evidence="2 3">
    <name type="scientific">Fusarium proliferatum (strain ET1)</name>
    <name type="common">Orchid endophyte fungus</name>
    <dbReference type="NCBI Taxonomy" id="1227346"/>
    <lineage>
        <taxon>Eukaryota</taxon>
        <taxon>Fungi</taxon>
        <taxon>Dikarya</taxon>
        <taxon>Ascomycota</taxon>
        <taxon>Pezizomycotina</taxon>
        <taxon>Sordariomycetes</taxon>
        <taxon>Hypocreomycetidae</taxon>
        <taxon>Hypocreales</taxon>
        <taxon>Nectriaceae</taxon>
        <taxon>Fusarium</taxon>
        <taxon>Fusarium fujikuroi species complex</taxon>
    </lineage>
</organism>
<dbReference type="RefSeq" id="XP_031083911.1">
    <property type="nucleotide sequence ID" value="XM_031234144.1"/>
</dbReference>
<dbReference type="EMBL" id="FJOF01000007">
    <property type="protein sequence ID" value="CZR43320.1"/>
    <property type="molecule type" value="Genomic_DNA"/>
</dbReference>
<dbReference type="GeneID" id="42052642"/>
<evidence type="ECO:0000256" key="1">
    <source>
        <dbReference type="SAM" id="MobiDB-lite"/>
    </source>
</evidence>
<keyword evidence="3" id="KW-1185">Reference proteome</keyword>
<comment type="caution">
    <text evidence="2">The sequence shown here is derived from an EMBL/GenBank/DDBJ whole genome shotgun (WGS) entry which is preliminary data.</text>
</comment>